<sequence>MTCSGKYLQILEVFVSTNDGSPSEAVSCIGPPSLIETNSVGTPDVPKECSIDYNGKLHHDGKNNENNISDIEAIRTDKDSEDNTQPESKFDSPLVVKETNTTKNSPVKKAFTGIFGSKDDQVTCN</sequence>
<dbReference type="EMBL" id="HG994584">
    <property type="protein sequence ID" value="CAF2943705.1"/>
    <property type="molecule type" value="Genomic_DNA"/>
</dbReference>
<reference evidence="1" key="1">
    <citation type="submission" date="2021-02" db="EMBL/GenBank/DDBJ databases">
        <authorList>
            <person name="Bekaert M."/>
        </authorList>
    </citation>
    <scope>NUCLEOTIDE SEQUENCE</scope>
    <source>
        <strain evidence="1">IoA-00</strain>
    </source>
</reference>
<gene>
    <name evidence="1" type="ORF">LSAA_10300</name>
</gene>
<organism evidence="1 2">
    <name type="scientific">Lepeophtheirus salmonis</name>
    <name type="common">Salmon louse</name>
    <name type="synonym">Caligus salmonis</name>
    <dbReference type="NCBI Taxonomy" id="72036"/>
    <lineage>
        <taxon>Eukaryota</taxon>
        <taxon>Metazoa</taxon>
        <taxon>Ecdysozoa</taxon>
        <taxon>Arthropoda</taxon>
        <taxon>Crustacea</taxon>
        <taxon>Multicrustacea</taxon>
        <taxon>Hexanauplia</taxon>
        <taxon>Copepoda</taxon>
        <taxon>Siphonostomatoida</taxon>
        <taxon>Caligidae</taxon>
        <taxon>Lepeophtheirus</taxon>
    </lineage>
</organism>
<evidence type="ECO:0000313" key="1">
    <source>
        <dbReference type="EMBL" id="CAF2943705.1"/>
    </source>
</evidence>
<accession>A0A7R8CVG8</accession>
<evidence type="ECO:0000313" key="2">
    <source>
        <dbReference type="Proteomes" id="UP000675881"/>
    </source>
</evidence>
<name>A0A7R8CVG8_LEPSM</name>
<proteinExistence type="predicted"/>
<dbReference type="Proteomes" id="UP000675881">
    <property type="component" value="Chromosome 5"/>
</dbReference>
<keyword evidence="2" id="KW-1185">Reference proteome</keyword>
<protein>
    <submittedName>
        <fullName evidence="1">(salmon louse) hypothetical protein</fullName>
    </submittedName>
</protein>
<dbReference type="AlphaFoldDB" id="A0A7R8CVG8"/>